<comment type="similarity">
    <text evidence="9 10">Belongs to the thiamine-phosphate synthase family.</text>
</comment>
<dbReference type="GO" id="GO:0009228">
    <property type="term" value="P:thiamine biosynthetic process"/>
    <property type="evidence" value="ECO:0007669"/>
    <property type="project" value="UniProtKB-KW"/>
</dbReference>
<evidence type="ECO:0000313" key="14">
    <source>
        <dbReference type="Proteomes" id="UP000823597"/>
    </source>
</evidence>
<dbReference type="GO" id="GO:0004789">
    <property type="term" value="F:thiamine-phosphate diphosphorylase activity"/>
    <property type="evidence" value="ECO:0007669"/>
    <property type="project" value="UniProtKB-UniRule"/>
</dbReference>
<comment type="caution">
    <text evidence="9">Lacks conserved residue(s) required for the propagation of feature annotation.</text>
</comment>
<keyword evidence="3 9" id="KW-0479">Metal-binding</keyword>
<comment type="pathway">
    <text evidence="1 9 11">Cofactor biosynthesis; thiamine diphosphate biosynthesis; thiamine phosphate from 4-amino-2-methyl-5-diphosphomethylpyrimidine and 4-methyl-5-(2-phosphoethyl)-thiazole: step 1/1.</text>
</comment>
<feature type="binding site" evidence="9">
    <location>
        <position position="84"/>
    </location>
    <ligand>
        <name>Mg(2+)</name>
        <dbReference type="ChEBI" id="CHEBI:18420"/>
    </ligand>
</feature>
<dbReference type="EMBL" id="JADIME010000004">
    <property type="protein sequence ID" value="MBO8464441.1"/>
    <property type="molecule type" value="Genomic_DNA"/>
</dbReference>
<dbReference type="GO" id="GO:0000287">
    <property type="term" value="F:magnesium ion binding"/>
    <property type="evidence" value="ECO:0007669"/>
    <property type="project" value="UniProtKB-UniRule"/>
</dbReference>
<dbReference type="Pfam" id="PF02581">
    <property type="entry name" value="TMP-TENI"/>
    <property type="match status" value="1"/>
</dbReference>
<evidence type="ECO:0000256" key="11">
    <source>
        <dbReference type="RuleBase" id="RU004253"/>
    </source>
</evidence>
<comment type="catalytic activity">
    <reaction evidence="8 9 10">
        <text>2-[(2R,5Z)-2-carboxy-4-methylthiazol-5(2H)-ylidene]ethyl phosphate + 4-amino-2-methyl-5-(diphosphooxymethyl)pyrimidine + 2 H(+) = thiamine phosphate + CO2 + diphosphate</text>
        <dbReference type="Rhea" id="RHEA:47844"/>
        <dbReference type="ChEBI" id="CHEBI:15378"/>
        <dbReference type="ChEBI" id="CHEBI:16526"/>
        <dbReference type="ChEBI" id="CHEBI:33019"/>
        <dbReference type="ChEBI" id="CHEBI:37575"/>
        <dbReference type="ChEBI" id="CHEBI:57841"/>
        <dbReference type="ChEBI" id="CHEBI:62899"/>
        <dbReference type="EC" id="2.5.1.3"/>
    </reaction>
</comment>
<evidence type="ECO:0000256" key="2">
    <source>
        <dbReference type="ARBA" id="ARBA00022679"/>
    </source>
</evidence>
<evidence type="ECO:0000256" key="8">
    <source>
        <dbReference type="ARBA" id="ARBA00047883"/>
    </source>
</evidence>
<reference evidence="13" key="2">
    <citation type="journal article" date="2021" name="PeerJ">
        <title>Extensive microbial diversity within the chicken gut microbiome revealed by metagenomics and culture.</title>
        <authorList>
            <person name="Gilroy R."/>
            <person name="Ravi A."/>
            <person name="Getino M."/>
            <person name="Pursley I."/>
            <person name="Horton D.L."/>
            <person name="Alikhan N.F."/>
            <person name="Baker D."/>
            <person name="Gharbi K."/>
            <person name="Hall N."/>
            <person name="Watson M."/>
            <person name="Adriaenssens E.M."/>
            <person name="Foster-Nyarko E."/>
            <person name="Jarju S."/>
            <person name="Secka A."/>
            <person name="Antonio M."/>
            <person name="Oren A."/>
            <person name="Chaudhuri R.R."/>
            <person name="La Ragione R."/>
            <person name="Hildebrand F."/>
            <person name="Pallen M.J."/>
        </authorList>
    </citation>
    <scope>NUCLEOTIDE SEQUENCE</scope>
    <source>
        <strain evidence="13">10037</strain>
    </source>
</reference>
<dbReference type="SUPFAM" id="SSF51391">
    <property type="entry name" value="Thiamin phosphate synthase"/>
    <property type="match status" value="1"/>
</dbReference>
<comment type="cofactor">
    <cofactor evidence="9">
        <name>Mg(2+)</name>
        <dbReference type="ChEBI" id="CHEBI:18420"/>
    </cofactor>
    <text evidence="9">Binds 1 Mg(2+) ion per subunit.</text>
</comment>
<evidence type="ECO:0000256" key="6">
    <source>
        <dbReference type="ARBA" id="ARBA00047334"/>
    </source>
</evidence>
<dbReference type="CDD" id="cd00564">
    <property type="entry name" value="TMP_TenI"/>
    <property type="match status" value="1"/>
</dbReference>
<evidence type="ECO:0000256" key="7">
    <source>
        <dbReference type="ARBA" id="ARBA00047851"/>
    </source>
</evidence>
<evidence type="ECO:0000256" key="10">
    <source>
        <dbReference type="RuleBase" id="RU003826"/>
    </source>
</evidence>
<evidence type="ECO:0000256" key="3">
    <source>
        <dbReference type="ARBA" id="ARBA00022723"/>
    </source>
</evidence>
<comment type="function">
    <text evidence="9">Condenses 4-methyl-5-(beta-hydroxyethyl)thiazole monophosphate (THZ-P) and 2-methyl-4-amino-5-hydroxymethyl pyrimidine pyrophosphate (HMP-PP) to form thiamine monophosphate (TMP).</text>
</comment>
<dbReference type="AlphaFoldDB" id="A0A9D9I3M0"/>
<dbReference type="Gene3D" id="3.20.20.70">
    <property type="entry name" value="Aldolase class I"/>
    <property type="match status" value="1"/>
</dbReference>
<dbReference type="NCBIfam" id="TIGR00693">
    <property type="entry name" value="thiE"/>
    <property type="match status" value="1"/>
</dbReference>
<dbReference type="EC" id="2.5.1.3" evidence="9"/>
<dbReference type="InterPro" id="IPR013785">
    <property type="entry name" value="Aldolase_TIM"/>
</dbReference>
<name>A0A9D9I3M0_9BACT</name>
<dbReference type="InterPro" id="IPR036206">
    <property type="entry name" value="ThiamineP_synth_sf"/>
</dbReference>
<evidence type="ECO:0000256" key="5">
    <source>
        <dbReference type="ARBA" id="ARBA00022977"/>
    </source>
</evidence>
<dbReference type="PANTHER" id="PTHR20857">
    <property type="entry name" value="THIAMINE-PHOSPHATE PYROPHOSPHORYLASE"/>
    <property type="match status" value="1"/>
</dbReference>
<keyword evidence="4 9" id="KW-0460">Magnesium</keyword>
<keyword evidence="2 9" id="KW-0808">Transferase</keyword>
<evidence type="ECO:0000256" key="4">
    <source>
        <dbReference type="ARBA" id="ARBA00022842"/>
    </source>
</evidence>
<reference evidence="13" key="1">
    <citation type="submission" date="2020-10" db="EMBL/GenBank/DDBJ databases">
        <authorList>
            <person name="Gilroy R."/>
        </authorList>
    </citation>
    <scope>NUCLEOTIDE SEQUENCE</scope>
    <source>
        <strain evidence="13">10037</strain>
    </source>
</reference>
<feature type="binding site" evidence="9">
    <location>
        <position position="132"/>
    </location>
    <ligand>
        <name>4-amino-2-methyl-5-(diphosphooxymethyl)pyrimidine</name>
        <dbReference type="ChEBI" id="CHEBI:57841"/>
    </ligand>
</feature>
<dbReference type="Proteomes" id="UP000823597">
    <property type="component" value="Unassembled WGS sequence"/>
</dbReference>
<comment type="catalytic activity">
    <reaction evidence="7 9 10">
        <text>2-(2-carboxy-4-methylthiazol-5-yl)ethyl phosphate + 4-amino-2-methyl-5-(diphosphooxymethyl)pyrimidine + 2 H(+) = thiamine phosphate + CO2 + diphosphate</text>
        <dbReference type="Rhea" id="RHEA:47848"/>
        <dbReference type="ChEBI" id="CHEBI:15378"/>
        <dbReference type="ChEBI" id="CHEBI:16526"/>
        <dbReference type="ChEBI" id="CHEBI:33019"/>
        <dbReference type="ChEBI" id="CHEBI:37575"/>
        <dbReference type="ChEBI" id="CHEBI:57841"/>
        <dbReference type="ChEBI" id="CHEBI:62890"/>
        <dbReference type="EC" id="2.5.1.3"/>
    </reaction>
</comment>
<accession>A0A9D9I3M0</accession>
<proteinExistence type="inferred from homology"/>
<keyword evidence="5 9" id="KW-0784">Thiamine biosynthesis</keyword>
<dbReference type="NCBIfam" id="NF000736">
    <property type="entry name" value="PRK00043.2-3"/>
    <property type="match status" value="1"/>
</dbReference>
<dbReference type="GO" id="GO:0005737">
    <property type="term" value="C:cytoplasm"/>
    <property type="evidence" value="ECO:0007669"/>
    <property type="project" value="TreeGrafter"/>
</dbReference>
<comment type="catalytic activity">
    <reaction evidence="6 9 10">
        <text>4-methyl-5-(2-phosphooxyethyl)-thiazole + 4-amino-2-methyl-5-(diphosphooxymethyl)pyrimidine + H(+) = thiamine phosphate + diphosphate</text>
        <dbReference type="Rhea" id="RHEA:22328"/>
        <dbReference type="ChEBI" id="CHEBI:15378"/>
        <dbReference type="ChEBI" id="CHEBI:33019"/>
        <dbReference type="ChEBI" id="CHEBI:37575"/>
        <dbReference type="ChEBI" id="CHEBI:57841"/>
        <dbReference type="ChEBI" id="CHEBI:58296"/>
        <dbReference type="EC" id="2.5.1.3"/>
    </reaction>
</comment>
<feature type="binding site" evidence="9">
    <location>
        <begin position="32"/>
        <end position="36"/>
    </location>
    <ligand>
        <name>4-amino-2-methyl-5-(diphosphooxymethyl)pyrimidine</name>
        <dbReference type="ChEBI" id="CHEBI:57841"/>
    </ligand>
</feature>
<protein>
    <recommendedName>
        <fullName evidence="9">Thiamine-phosphate synthase</fullName>
        <shortName evidence="9">TP synthase</shortName>
        <shortName evidence="9">TPS</shortName>
        <ecNumber evidence="9">2.5.1.3</ecNumber>
    </recommendedName>
    <alternativeName>
        <fullName evidence="9">Thiamine-phosphate pyrophosphorylase</fullName>
        <shortName evidence="9">TMP pyrophosphorylase</shortName>
        <shortName evidence="9">TMP-PPase</shortName>
    </alternativeName>
</protein>
<feature type="binding site" evidence="9">
    <location>
        <begin position="129"/>
        <end position="131"/>
    </location>
    <ligand>
        <name>2-[(2R,5Z)-2-carboxy-4-methylthiazol-5(2H)-ylidene]ethyl phosphate</name>
        <dbReference type="ChEBI" id="CHEBI:62899"/>
    </ligand>
</feature>
<feature type="binding site" evidence="9">
    <location>
        <position position="103"/>
    </location>
    <ligand>
        <name>4-amino-2-methyl-5-(diphosphooxymethyl)pyrimidine</name>
        <dbReference type="ChEBI" id="CHEBI:57841"/>
    </ligand>
</feature>
<dbReference type="GO" id="GO:0009229">
    <property type="term" value="P:thiamine diphosphate biosynthetic process"/>
    <property type="evidence" value="ECO:0007669"/>
    <property type="project" value="UniProtKB-UniRule"/>
</dbReference>
<dbReference type="InterPro" id="IPR022998">
    <property type="entry name" value="ThiamineP_synth_TenI"/>
</dbReference>
<evidence type="ECO:0000259" key="12">
    <source>
        <dbReference type="Pfam" id="PF02581"/>
    </source>
</evidence>
<sequence>MEKVQFISHFTEKYSYVDSVRLALEGGCKWIQLRMKDAPEDEIVETALEVRKMCDRNGAVLILDDHAGLVEKTGADGVHLGKNDMPVDEARRLLGRGKIIGGTANTLEDIIMHYRRGADYIGCGPFRFTTTKKNLSPVLGTQGYRKIVKGLESAGIKIPVAAIGGITLEDIPEIMATGIGGIAISGSVLKADDPAKEMRRIISAVENAAAPSLAQNA</sequence>
<evidence type="ECO:0000256" key="1">
    <source>
        <dbReference type="ARBA" id="ARBA00005165"/>
    </source>
</evidence>
<evidence type="ECO:0000313" key="13">
    <source>
        <dbReference type="EMBL" id="MBO8464441.1"/>
    </source>
</evidence>
<dbReference type="InterPro" id="IPR034291">
    <property type="entry name" value="TMP_synthase"/>
</dbReference>
<evidence type="ECO:0000256" key="9">
    <source>
        <dbReference type="HAMAP-Rule" id="MF_00097"/>
    </source>
</evidence>
<feature type="binding site" evidence="9">
    <location>
        <position position="64"/>
    </location>
    <ligand>
        <name>4-amino-2-methyl-5-(diphosphooxymethyl)pyrimidine</name>
        <dbReference type="ChEBI" id="CHEBI:57841"/>
    </ligand>
</feature>
<dbReference type="HAMAP" id="MF_00097">
    <property type="entry name" value="TMP_synthase"/>
    <property type="match status" value="1"/>
</dbReference>
<feature type="binding site" evidence="9">
    <location>
        <position position="165"/>
    </location>
    <ligand>
        <name>2-[(2R,5Z)-2-carboxy-4-methylthiazol-5(2H)-ylidene]ethyl phosphate</name>
        <dbReference type="ChEBI" id="CHEBI:62899"/>
    </ligand>
</feature>
<comment type="caution">
    <text evidence="13">The sequence shown here is derived from an EMBL/GenBank/DDBJ whole genome shotgun (WGS) entry which is preliminary data.</text>
</comment>
<organism evidence="13 14">
    <name type="scientific">Candidatus Merdivivens pullistercoris</name>
    <dbReference type="NCBI Taxonomy" id="2840873"/>
    <lineage>
        <taxon>Bacteria</taxon>
        <taxon>Pseudomonadati</taxon>
        <taxon>Bacteroidota</taxon>
        <taxon>Bacteroidia</taxon>
        <taxon>Bacteroidales</taxon>
        <taxon>Muribaculaceae</taxon>
        <taxon>Muribaculaceae incertae sedis</taxon>
        <taxon>Candidatus Merdivivens</taxon>
    </lineage>
</organism>
<gene>
    <name evidence="9" type="primary">thiE</name>
    <name evidence="13" type="ORF">IAB93_00405</name>
</gene>
<dbReference type="PANTHER" id="PTHR20857:SF15">
    <property type="entry name" value="THIAMINE-PHOSPHATE SYNTHASE"/>
    <property type="match status" value="1"/>
</dbReference>
<feature type="domain" description="Thiamine phosphate synthase/TenI" evidence="12">
    <location>
        <begin position="14"/>
        <end position="186"/>
    </location>
</feature>
<feature type="binding site" evidence="9">
    <location>
        <position position="65"/>
    </location>
    <ligand>
        <name>Mg(2+)</name>
        <dbReference type="ChEBI" id="CHEBI:18420"/>
    </ligand>
</feature>